<dbReference type="PRINTS" id="PR00149">
    <property type="entry name" value="FUMRATELYASE"/>
</dbReference>
<comment type="catalytic activity">
    <reaction evidence="1 5">
        <text>2-(N(omega)-L-arginino)succinate = fumarate + L-arginine</text>
        <dbReference type="Rhea" id="RHEA:24020"/>
        <dbReference type="ChEBI" id="CHEBI:29806"/>
        <dbReference type="ChEBI" id="CHEBI:32682"/>
        <dbReference type="ChEBI" id="CHEBI:57472"/>
        <dbReference type="EC" id="4.3.2.1"/>
    </reaction>
</comment>
<reference evidence="7 8" key="1">
    <citation type="submission" date="2021-05" db="EMBL/GenBank/DDBJ databases">
        <title>Comparative genomic studies on the polysaccharide-degrading batcterial strains of the Flammeovirga genus.</title>
        <authorList>
            <person name="Zewei F."/>
            <person name="Zheng Z."/>
            <person name="Yu L."/>
            <person name="Ruyue G."/>
            <person name="Yanhong M."/>
            <person name="Yuanyuan C."/>
            <person name="Jingyan G."/>
            <person name="Wenjun H."/>
        </authorList>
    </citation>
    <scope>NUCLEOTIDE SEQUENCE [LARGE SCALE GENOMIC DNA]</scope>
    <source>
        <strain evidence="7 8">NBRC:100898</strain>
    </source>
</reference>
<comment type="subcellular location">
    <subcellularLocation>
        <location evidence="5">Cytoplasm</location>
    </subcellularLocation>
</comment>
<keyword evidence="5" id="KW-0963">Cytoplasm</keyword>
<name>A0AAX1NBT5_9BACT</name>
<gene>
    <name evidence="5 7" type="primary">argH</name>
    <name evidence="7" type="ORF">KMW28_05910</name>
</gene>
<dbReference type="HAMAP" id="MF_00006">
    <property type="entry name" value="Arg_succ_lyase"/>
    <property type="match status" value="1"/>
</dbReference>
<evidence type="ECO:0000256" key="5">
    <source>
        <dbReference type="HAMAP-Rule" id="MF_00006"/>
    </source>
</evidence>
<evidence type="ECO:0000256" key="1">
    <source>
        <dbReference type="ARBA" id="ARBA00000985"/>
    </source>
</evidence>
<dbReference type="PANTHER" id="PTHR43814:SF1">
    <property type="entry name" value="ARGININOSUCCINATE LYASE"/>
    <property type="match status" value="1"/>
</dbReference>
<dbReference type="PROSITE" id="PS00163">
    <property type="entry name" value="FUMARATE_LYASES"/>
    <property type="match status" value="1"/>
</dbReference>
<dbReference type="InterPro" id="IPR020557">
    <property type="entry name" value="Fumarate_lyase_CS"/>
</dbReference>
<organism evidence="7 8">
    <name type="scientific">Flammeovirga yaeyamensis</name>
    <dbReference type="NCBI Taxonomy" id="367791"/>
    <lineage>
        <taxon>Bacteria</taxon>
        <taxon>Pseudomonadati</taxon>
        <taxon>Bacteroidota</taxon>
        <taxon>Cytophagia</taxon>
        <taxon>Cytophagales</taxon>
        <taxon>Flammeovirgaceae</taxon>
        <taxon>Flammeovirga</taxon>
    </lineage>
</organism>
<dbReference type="PRINTS" id="PR00145">
    <property type="entry name" value="ARGSUCLYASE"/>
</dbReference>
<comment type="similarity">
    <text evidence="5">Belongs to the lyase 1 family. Argininosuccinate lyase subfamily.</text>
</comment>
<evidence type="ECO:0000256" key="4">
    <source>
        <dbReference type="ARBA" id="ARBA00022571"/>
    </source>
</evidence>
<dbReference type="RefSeq" id="WP_066209355.1">
    <property type="nucleotide sequence ID" value="NZ_CP076132.1"/>
</dbReference>
<evidence type="ECO:0000313" key="7">
    <source>
        <dbReference type="EMBL" id="QWG03113.1"/>
    </source>
</evidence>
<dbReference type="NCBIfam" id="TIGR00838">
    <property type="entry name" value="argH"/>
    <property type="match status" value="1"/>
</dbReference>
<dbReference type="EC" id="4.3.2.1" evidence="3 5"/>
<dbReference type="GO" id="GO:0042450">
    <property type="term" value="P:L-arginine biosynthetic process via ornithine"/>
    <property type="evidence" value="ECO:0007669"/>
    <property type="project" value="UniProtKB-UniRule"/>
</dbReference>
<dbReference type="GO" id="GO:0004056">
    <property type="term" value="F:argininosuccinate lyase activity"/>
    <property type="evidence" value="ECO:0007669"/>
    <property type="project" value="UniProtKB-UniRule"/>
</dbReference>
<dbReference type="InterPro" id="IPR000362">
    <property type="entry name" value="Fumarate_lyase_fam"/>
</dbReference>
<keyword evidence="5 7" id="KW-0456">Lyase</keyword>
<dbReference type="Proteomes" id="UP000678679">
    <property type="component" value="Chromosome 1"/>
</dbReference>
<feature type="domain" description="Fumarate lyase N-terminal" evidence="6">
    <location>
        <begin position="26"/>
        <end position="300"/>
    </location>
</feature>
<evidence type="ECO:0000256" key="3">
    <source>
        <dbReference type="ARBA" id="ARBA00012338"/>
    </source>
</evidence>
<dbReference type="InterPro" id="IPR009049">
    <property type="entry name" value="Argininosuccinate_lyase"/>
</dbReference>
<comment type="pathway">
    <text evidence="2 5">Amino-acid biosynthesis; L-arginine biosynthesis; L-arginine from L-ornithine and carbamoyl phosphate: step 3/3.</text>
</comment>
<dbReference type="Gene3D" id="1.20.200.10">
    <property type="entry name" value="Fumarase/aspartase (Central domain)"/>
    <property type="match status" value="1"/>
</dbReference>
<dbReference type="InterPro" id="IPR008948">
    <property type="entry name" value="L-Aspartase-like"/>
</dbReference>
<dbReference type="Gene3D" id="1.10.275.10">
    <property type="entry name" value="Fumarase/aspartase (N-terminal domain)"/>
    <property type="match status" value="1"/>
</dbReference>
<dbReference type="AlphaFoldDB" id="A0AAX1NBT5"/>
<keyword evidence="4 5" id="KW-0055">Arginine biosynthesis</keyword>
<dbReference type="EMBL" id="CP076132">
    <property type="protein sequence ID" value="QWG03113.1"/>
    <property type="molecule type" value="Genomic_DNA"/>
</dbReference>
<accession>A0AAX1NBT5</accession>
<dbReference type="KEGG" id="fya:KMW28_05910"/>
<proteinExistence type="inferred from homology"/>
<dbReference type="SUPFAM" id="SSF48557">
    <property type="entry name" value="L-aspartase-like"/>
    <property type="match status" value="1"/>
</dbReference>
<dbReference type="Gene3D" id="1.10.40.30">
    <property type="entry name" value="Fumarase/aspartase (C-terminal domain)"/>
    <property type="match status" value="1"/>
</dbReference>
<keyword evidence="5" id="KW-0028">Amino-acid biosynthesis</keyword>
<dbReference type="InterPro" id="IPR024083">
    <property type="entry name" value="Fumarase/histidase_N"/>
</dbReference>
<keyword evidence="8" id="KW-1185">Reference proteome</keyword>
<dbReference type="Pfam" id="PF00206">
    <property type="entry name" value="Lyase_1"/>
    <property type="match status" value="1"/>
</dbReference>
<dbReference type="PANTHER" id="PTHR43814">
    <property type="entry name" value="ARGININOSUCCINATE LYASE"/>
    <property type="match status" value="1"/>
</dbReference>
<evidence type="ECO:0000313" key="8">
    <source>
        <dbReference type="Proteomes" id="UP000678679"/>
    </source>
</evidence>
<dbReference type="GO" id="GO:0005829">
    <property type="term" value="C:cytosol"/>
    <property type="evidence" value="ECO:0007669"/>
    <property type="project" value="TreeGrafter"/>
</dbReference>
<evidence type="ECO:0000259" key="6">
    <source>
        <dbReference type="Pfam" id="PF00206"/>
    </source>
</evidence>
<dbReference type="CDD" id="cd01359">
    <property type="entry name" value="Argininosuccinate_lyase"/>
    <property type="match status" value="1"/>
</dbReference>
<evidence type="ECO:0000256" key="2">
    <source>
        <dbReference type="ARBA" id="ARBA00004941"/>
    </source>
</evidence>
<dbReference type="InterPro" id="IPR022761">
    <property type="entry name" value="Fumarate_lyase_N"/>
</dbReference>
<sequence length="429" mass="48480">MKLWQKSTYTVNEKVDKFTVGKDRELDILLAPYDVKGSMAHATMLAEVGLLTEEDKDTLLKGLQEIYEEIERGEFVIEDGVEDVHSQVEMLLTQRYGDVGKRLHSGRSRNDQVLLDLKLYLRDAIKNVADHTKSLFDTLVEKSEEFKDYLMPGYTHMQVAMPSSFGLWLGAYAESLVDDMVMLKAAYDITDRNPLGSAAGYGSSFPLNRTRTTELMDFQTMAVNVVYAQMGRGKTEYHVANAMASVAATVAKLSMDGCMYAGGNFGFLKFPNEFTTGSSIMPHKKNPDVLELTRARCNQITSLPTQIMSVLSNLPVGYHRDLQQIKEMLLPAFEMLNDCLEMTKLMFEKMEPTKDLLEAPIYDYLFSVEEVNKLVLQGIPFREAYVIVGEGIEKGEYNPERSVNHNHEGSIGNLGNDIIKKRMEEVYNF</sequence>
<protein>
    <recommendedName>
        <fullName evidence="3 5">Argininosuccinate lyase</fullName>
        <shortName evidence="5">ASAL</shortName>
        <ecNumber evidence="3 5">4.3.2.1</ecNumber>
    </recommendedName>
    <alternativeName>
        <fullName evidence="5">Arginosuccinase</fullName>
    </alternativeName>
</protein>